<protein>
    <submittedName>
        <fullName evidence="2">General stress protein</fullName>
    </submittedName>
</protein>
<name>A0A7V7QLD9_9FIRM</name>
<dbReference type="Gene3D" id="2.30.110.10">
    <property type="entry name" value="Electron Transport, Fmn-binding Protein, Chain A"/>
    <property type="match status" value="1"/>
</dbReference>
<evidence type="ECO:0000313" key="3">
    <source>
        <dbReference type="Proteomes" id="UP000461768"/>
    </source>
</evidence>
<feature type="domain" description="Pyridoxamine 5'-phosphate oxidase N-terminal" evidence="1">
    <location>
        <begin position="16"/>
        <end position="124"/>
    </location>
</feature>
<dbReference type="InterPro" id="IPR052917">
    <property type="entry name" value="Stress-Dev_Protein"/>
</dbReference>
<sequence>MDKNEQLIKKAEEIIQGQCNEKGYCALTLMDTDGRPNTTTITPSKADGIRWMTFCTGYGTRTERIEYQSDACVCFNASNYHISLKGKMEIITDPVVKEEMWYEGLSNHFDGPEDSRYVVLKFIADSYTLFIDWQTLRGRI</sequence>
<dbReference type="AlphaFoldDB" id="A0A7V7QLD9"/>
<dbReference type="Pfam" id="PF01243">
    <property type="entry name" value="PNPOx_N"/>
    <property type="match status" value="1"/>
</dbReference>
<dbReference type="PANTHER" id="PTHR34818">
    <property type="entry name" value="PROTEIN BLI-3"/>
    <property type="match status" value="1"/>
</dbReference>
<dbReference type="RefSeq" id="WP_151146025.1">
    <property type="nucleotide sequence ID" value="NZ_WAGX01000005.1"/>
</dbReference>
<reference evidence="2 3" key="2">
    <citation type="submission" date="2020-02" db="EMBL/GenBank/DDBJ databases">
        <title>Candidatus Galacturonibacter soehngenii shows hetero-acetogenic catabolism of galacturonic acid but lacks a canonical carbon monoxide dehydrogenase/acetyl-CoA synthase complex.</title>
        <authorList>
            <person name="Diender M."/>
            <person name="Stouten G.R."/>
            <person name="Petersen J.F."/>
            <person name="Nielsen P.H."/>
            <person name="Dueholm M.S."/>
            <person name="Pronk J.T."/>
            <person name="Van Loosdrecht M.C.M."/>
        </authorList>
    </citation>
    <scope>NUCLEOTIDE SEQUENCE [LARGE SCALE GENOMIC DNA]</scope>
    <source>
        <strain evidence="2">GalUA</strain>
    </source>
</reference>
<dbReference type="EMBL" id="WAGX01000005">
    <property type="protein sequence ID" value="KAB1438493.1"/>
    <property type="molecule type" value="Genomic_DNA"/>
</dbReference>
<dbReference type="InterPro" id="IPR012349">
    <property type="entry name" value="Split_barrel_FMN-bd"/>
</dbReference>
<dbReference type="SUPFAM" id="SSF50475">
    <property type="entry name" value="FMN-binding split barrel"/>
    <property type="match status" value="1"/>
</dbReference>
<evidence type="ECO:0000313" key="2">
    <source>
        <dbReference type="EMBL" id="KAB1438493.1"/>
    </source>
</evidence>
<proteinExistence type="predicted"/>
<gene>
    <name evidence="2" type="ORF">F7O84_13210</name>
</gene>
<dbReference type="Proteomes" id="UP000461768">
    <property type="component" value="Unassembled WGS sequence"/>
</dbReference>
<organism evidence="2 3">
    <name type="scientific">Candidatus Galacturonatibacter soehngenii</name>
    <dbReference type="NCBI Taxonomy" id="2307010"/>
    <lineage>
        <taxon>Bacteria</taxon>
        <taxon>Bacillati</taxon>
        <taxon>Bacillota</taxon>
        <taxon>Clostridia</taxon>
        <taxon>Lachnospirales</taxon>
        <taxon>Lachnospiraceae</taxon>
        <taxon>Candidatus Galacturonatibacter</taxon>
    </lineage>
</organism>
<reference evidence="2 3" key="1">
    <citation type="submission" date="2019-09" db="EMBL/GenBank/DDBJ databases">
        <authorList>
            <person name="Valk L.C."/>
        </authorList>
    </citation>
    <scope>NUCLEOTIDE SEQUENCE [LARGE SCALE GENOMIC DNA]</scope>
    <source>
        <strain evidence="2">GalUA</strain>
    </source>
</reference>
<evidence type="ECO:0000259" key="1">
    <source>
        <dbReference type="Pfam" id="PF01243"/>
    </source>
</evidence>
<dbReference type="PANTHER" id="PTHR34818:SF1">
    <property type="entry name" value="PROTEIN BLI-3"/>
    <property type="match status" value="1"/>
</dbReference>
<dbReference type="OrthoDB" id="1954371at2"/>
<keyword evidence="3" id="KW-1185">Reference proteome</keyword>
<dbReference type="InterPro" id="IPR011576">
    <property type="entry name" value="Pyridox_Oxase_N"/>
</dbReference>
<comment type="caution">
    <text evidence="2">The sequence shown here is derived from an EMBL/GenBank/DDBJ whole genome shotgun (WGS) entry which is preliminary data.</text>
</comment>
<accession>A0A7V7QLD9</accession>